<reference evidence="2" key="1">
    <citation type="journal article" date="2020" name="Nature">
        <title>Giant virus diversity and host interactions through global metagenomics.</title>
        <authorList>
            <person name="Schulz F."/>
            <person name="Roux S."/>
            <person name="Paez-Espino D."/>
            <person name="Jungbluth S."/>
            <person name="Walsh D.A."/>
            <person name="Denef V.J."/>
            <person name="McMahon K.D."/>
            <person name="Konstantinidis K.T."/>
            <person name="Eloe-Fadrosh E.A."/>
            <person name="Kyrpides N.C."/>
            <person name="Woyke T."/>
        </authorList>
    </citation>
    <scope>NUCLEOTIDE SEQUENCE</scope>
    <source>
        <strain evidence="2">GVMAG-M-3300020185-18</strain>
    </source>
</reference>
<keyword evidence="1" id="KW-0472">Membrane</keyword>
<proteinExistence type="predicted"/>
<keyword evidence="1" id="KW-1133">Transmembrane helix</keyword>
<evidence type="ECO:0000256" key="1">
    <source>
        <dbReference type="SAM" id="Phobius"/>
    </source>
</evidence>
<name>A0A6C0C2J9_9ZZZZ</name>
<dbReference type="EMBL" id="MN739325">
    <property type="protein sequence ID" value="QHS98837.1"/>
    <property type="molecule type" value="Genomic_DNA"/>
</dbReference>
<protein>
    <submittedName>
        <fullName evidence="2">Uncharacterized protein</fullName>
    </submittedName>
</protein>
<accession>A0A6C0C2J9</accession>
<dbReference type="AlphaFoldDB" id="A0A6C0C2J9"/>
<evidence type="ECO:0000313" key="2">
    <source>
        <dbReference type="EMBL" id="QHS98837.1"/>
    </source>
</evidence>
<keyword evidence="1" id="KW-0812">Transmembrane</keyword>
<organism evidence="2">
    <name type="scientific">viral metagenome</name>
    <dbReference type="NCBI Taxonomy" id="1070528"/>
    <lineage>
        <taxon>unclassified sequences</taxon>
        <taxon>metagenomes</taxon>
        <taxon>organismal metagenomes</taxon>
    </lineage>
</organism>
<sequence>MDIKCFFYIYLMKPAITVSIVVGILIIIIFFILAVFFSLHINETYEFINNSIDNFLDNSRRRRTRQRRTRQRRNAIYIPPPPIREIELTPLPKKNFIIIENPNSPYTLGIEHSTE</sequence>
<feature type="transmembrane region" description="Helical" evidence="1">
    <location>
        <begin position="16"/>
        <end position="39"/>
    </location>
</feature>